<organism evidence="1 2">
    <name type="scientific">Meloidogyne enterolobii</name>
    <name type="common">Root-knot nematode worm</name>
    <name type="synonym">Meloidogyne mayaguensis</name>
    <dbReference type="NCBI Taxonomy" id="390850"/>
    <lineage>
        <taxon>Eukaryota</taxon>
        <taxon>Metazoa</taxon>
        <taxon>Ecdysozoa</taxon>
        <taxon>Nematoda</taxon>
        <taxon>Chromadorea</taxon>
        <taxon>Rhabditida</taxon>
        <taxon>Tylenchina</taxon>
        <taxon>Tylenchomorpha</taxon>
        <taxon>Tylenchoidea</taxon>
        <taxon>Meloidogynidae</taxon>
        <taxon>Meloidogyninae</taxon>
        <taxon>Meloidogyne</taxon>
    </lineage>
</organism>
<comment type="caution">
    <text evidence="1">The sequence shown here is derived from an EMBL/GenBank/DDBJ whole genome shotgun (WGS) entry which is preliminary data.</text>
</comment>
<sequence>MELKNGPIYKENVACYDNVTCYNNGGRCMPWTSLEVAWTTCDNKFFDHTQPSGKNIT</sequence>
<name>A0ACB0Z8D6_MELEN</name>
<dbReference type="Proteomes" id="UP001497535">
    <property type="component" value="Unassembled WGS sequence"/>
</dbReference>
<protein>
    <submittedName>
        <fullName evidence="1">Uncharacterized protein</fullName>
    </submittedName>
</protein>
<accession>A0ACB0Z8D6</accession>
<evidence type="ECO:0000313" key="1">
    <source>
        <dbReference type="EMBL" id="CAK5075257.1"/>
    </source>
</evidence>
<keyword evidence="2" id="KW-1185">Reference proteome</keyword>
<proteinExistence type="predicted"/>
<evidence type="ECO:0000313" key="2">
    <source>
        <dbReference type="Proteomes" id="UP001497535"/>
    </source>
</evidence>
<reference evidence="1" key="1">
    <citation type="submission" date="2023-11" db="EMBL/GenBank/DDBJ databases">
        <authorList>
            <person name="Poullet M."/>
        </authorList>
    </citation>
    <scope>NUCLEOTIDE SEQUENCE</scope>
    <source>
        <strain evidence="1">E1834</strain>
    </source>
</reference>
<gene>
    <name evidence="1" type="ORF">MENTE1834_LOCUS22048</name>
</gene>
<dbReference type="EMBL" id="CAVMJV010000027">
    <property type="protein sequence ID" value="CAK5075257.1"/>
    <property type="molecule type" value="Genomic_DNA"/>
</dbReference>